<dbReference type="NCBIfam" id="TIGR04056">
    <property type="entry name" value="OMP_RagA_SusC"/>
    <property type="match status" value="1"/>
</dbReference>
<dbReference type="InterPro" id="IPR023996">
    <property type="entry name" value="TonB-dep_OMP_SusC/RagA"/>
</dbReference>
<gene>
    <name evidence="10" type="ORF">I5M07_12745</name>
</gene>
<evidence type="ECO:0000256" key="4">
    <source>
        <dbReference type="ARBA" id="ARBA00022692"/>
    </source>
</evidence>
<dbReference type="SUPFAM" id="SSF56935">
    <property type="entry name" value="Porins"/>
    <property type="match status" value="1"/>
</dbReference>
<feature type="signal peptide" evidence="8">
    <location>
        <begin position="1"/>
        <end position="25"/>
    </location>
</feature>
<keyword evidence="3 7" id="KW-1134">Transmembrane beta strand</keyword>
<proteinExistence type="inferred from homology"/>
<accession>A0A934UK86</accession>
<comment type="caution">
    <text evidence="10">The sequence shown here is derived from an EMBL/GenBank/DDBJ whole genome shotgun (WGS) entry which is preliminary data.</text>
</comment>
<dbReference type="GO" id="GO:0009279">
    <property type="term" value="C:cell outer membrane"/>
    <property type="evidence" value="ECO:0007669"/>
    <property type="project" value="UniProtKB-SubCell"/>
</dbReference>
<reference evidence="10" key="1">
    <citation type="submission" date="2020-12" db="EMBL/GenBank/DDBJ databases">
        <title>Bacterial novel species Flavobacterium sp. SE-1-e isolated from soil.</title>
        <authorList>
            <person name="Jung H.-Y."/>
        </authorList>
    </citation>
    <scope>NUCLEOTIDE SEQUENCE</scope>
    <source>
        <strain evidence="10">SE-1-e</strain>
    </source>
</reference>
<dbReference type="PROSITE" id="PS52016">
    <property type="entry name" value="TONB_DEPENDENT_REC_3"/>
    <property type="match status" value="1"/>
</dbReference>
<evidence type="ECO:0000256" key="1">
    <source>
        <dbReference type="ARBA" id="ARBA00004571"/>
    </source>
</evidence>
<dbReference type="Pfam" id="PF13715">
    <property type="entry name" value="CarbopepD_reg_2"/>
    <property type="match status" value="1"/>
</dbReference>
<keyword evidence="8" id="KW-0732">Signal</keyword>
<keyword evidence="4 7" id="KW-0812">Transmembrane</keyword>
<dbReference type="InterPro" id="IPR036942">
    <property type="entry name" value="Beta-barrel_TonB_sf"/>
</dbReference>
<evidence type="ECO:0000256" key="2">
    <source>
        <dbReference type="ARBA" id="ARBA00022448"/>
    </source>
</evidence>
<evidence type="ECO:0000256" key="8">
    <source>
        <dbReference type="SAM" id="SignalP"/>
    </source>
</evidence>
<dbReference type="InterPro" id="IPR037066">
    <property type="entry name" value="Plug_dom_sf"/>
</dbReference>
<evidence type="ECO:0000313" key="11">
    <source>
        <dbReference type="Proteomes" id="UP000609172"/>
    </source>
</evidence>
<evidence type="ECO:0000256" key="5">
    <source>
        <dbReference type="ARBA" id="ARBA00023136"/>
    </source>
</evidence>
<dbReference type="Proteomes" id="UP000609172">
    <property type="component" value="Unassembled WGS sequence"/>
</dbReference>
<dbReference type="EMBL" id="JAEHFV010000005">
    <property type="protein sequence ID" value="MBK0370697.1"/>
    <property type="molecule type" value="Genomic_DNA"/>
</dbReference>
<protein>
    <submittedName>
        <fullName evidence="10">SusC/RagA family TonB-linked outer membrane protein</fullName>
    </submittedName>
</protein>
<feature type="chain" id="PRO_5037366252" evidence="8">
    <location>
        <begin position="26"/>
        <end position="1069"/>
    </location>
</feature>
<evidence type="ECO:0000259" key="9">
    <source>
        <dbReference type="Pfam" id="PF07715"/>
    </source>
</evidence>
<keyword evidence="2 7" id="KW-0813">Transport</keyword>
<comment type="subcellular location">
    <subcellularLocation>
        <location evidence="1 7">Cell outer membrane</location>
        <topology evidence="1 7">Multi-pass membrane protein</topology>
    </subcellularLocation>
</comment>
<evidence type="ECO:0000256" key="6">
    <source>
        <dbReference type="ARBA" id="ARBA00023237"/>
    </source>
</evidence>
<dbReference type="InterPro" id="IPR008969">
    <property type="entry name" value="CarboxyPept-like_regulatory"/>
</dbReference>
<dbReference type="Gene3D" id="2.170.130.10">
    <property type="entry name" value="TonB-dependent receptor, plug domain"/>
    <property type="match status" value="1"/>
</dbReference>
<evidence type="ECO:0000313" key="10">
    <source>
        <dbReference type="EMBL" id="MBK0370697.1"/>
    </source>
</evidence>
<keyword evidence="5 7" id="KW-0472">Membrane</keyword>
<name>A0A934UK86_9FLAO</name>
<feature type="domain" description="TonB-dependent receptor plug" evidence="9">
    <location>
        <begin position="153"/>
        <end position="267"/>
    </location>
</feature>
<organism evidence="10 11">
    <name type="scientific">Flavobacterium agrisoli</name>
    <dbReference type="NCBI Taxonomy" id="2793066"/>
    <lineage>
        <taxon>Bacteria</taxon>
        <taxon>Pseudomonadati</taxon>
        <taxon>Bacteroidota</taxon>
        <taxon>Flavobacteriia</taxon>
        <taxon>Flavobacteriales</taxon>
        <taxon>Flavobacteriaceae</taxon>
        <taxon>Flavobacterium</taxon>
    </lineage>
</organism>
<evidence type="ECO:0000256" key="7">
    <source>
        <dbReference type="PROSITE-ProRule" id="PRU01360"/>
    </source>
</evidence>
<sequence length="1069" mass="118081">MLKTIKLSCLASLFFAGGLATQLHAQTVNDSIEAAATGDKKEAKAQVHKLKGILVQGIVKDAKTNEGISGINVSVKGYSAAITEDNGTFKIEVPNLEAVLTISGLEYQTKVFALRNRNSGLQIYMNEAYYSTNYLMADMPAGEQMQYENSKAASIVNFKKDQWSNPINESVGGFLQGKATGLTSIRNSGTPGAGAYLTIRGFNSLYATNKPLIVVDGMIYEDDEYGSGIVQNNLTSPLANLDVKDIEDVTIIKDGSSLYGTKGANGVINITTTRATELTTKIDFTMYGAYNQEPTQLPVMGASAFRTYVSQLEASKGLSPTQIAALPYMNDDTAYPDYYKYHNNTNWQDQVFKPSASQNYFLKVRGGDDIAKFGLSVGYVDSKGIIEKSESKRYSTRLNAALKLTEKLSMDANLSFVNNLQQTWDQGLAYKTAPMYLALVKSPFLNSNDVNELGEVSPNLADVDNFGISNPRAILDNGFGTNNNYRFFGNLKFNYEINKNWDISTILGLTFNKERESFFIPDLGVADIDLPTTIGKNRSGSEVQNYNNLYTDTYASWVKNSSEDHHFNVRFGLRTQNNKSESDLGLGYNSSTDDFTSVGAGSNLLRYVGGNLGKWNWLNVYANGEYNWRNKYFLSASYAVDGSSRYGDDADTGKDQYALMSAISGAWLISSEDFMKNANDIDYLKLRVSFGQSGNDDIGNYTAQKYYVSQNLLGMQGLVRGNIGNPDLKWETVSKNNIGLDAGLFREKVNISFDLFSNKTKNMIVYETVDGATGFDYVVNNSGAMRTRGFDLGFNSRIFNTPDVTFDFGFNISRYKNKVEDLPNGDILTNFSGATYITSEGRDANLFYGLKADGVYSTTADASAEGLSRRLTNGDLIPFTGGDMRYKDMNGDKVIDNNDRVVIGNPNPGVHGSVTTNVTYKRFSLKGLFTYSIGNDIYNALRYHMESMSGYENQSVAVENRWRAEGQQTDIPKAVWGDPMGNSEFSSRWIEDGSYLRLKTLVLGYDFAVESKYVKYIQLYATANNLVTFTKYLGYDPEFSATSSVFGQGTDIGLAPQFTSYQLGLRLGL</sequence>
<keyword evidence="11" id="KW-1185">Reference proteome</keyword>
<dbReference type="InterPro" id="IPR039426">
    <property type="entry name" value="TonB-dep_rcpt-like"/>
</dbReference>
<evidence type="ECO:0000256" key="3">
    <source>
        <dbReference type="ARBA" id="ARBA00022452"/>
    </source>
</evidence>
<dbReference type="Pfam" id="PF07715">
    <property type="entry name" value="Plug"/>
    <property type="match status" value="1"/>
</dbReference>
<dbReference type="Gene3D" id="2.60.40.1120">
    <property type="entry name" value="Carboxypeptidase-like, regulatory domain"/>
    <property type="match status" value="1"/>
</dbReference>
<keyword evidence="6 7" id="KW-0998">Cell outer membrane</keyword>
<dbReference type="Gene3D" id="2.40.170.20">
    <property type="entry name" value="TonB-dependent receptor, beta-barrel domain"/>
    <property type="match status" value="1"/>
</dbReference>
<dbReference type="InterPro" id="IPR012910">
    <property type="entry name" value="Plug_dom"/>
</dbReference>
<dbReference type="SUPFAM" id="SSF49464">
    <property type="entry name" value="Carboxypeptidase regulatory domain-like"/>
    <property type="match status" value="1"/>
</dbReference>
<comment type="similarity">
    <text evidence="7">Belongs to the TonB-dependent receptor family.</text>
</comment>
<dbReference type="AlphaFoldDB" id="A0A934UK86"/>